<reference evidence="2" key="1">
    <citation type="submission" date="2021-02" db="EMBL/GenBank/DDBJ databases">
        <authorList>
            <person name="Nowell W R."/>
        </authorList>
    </citation>
    <scope>NUCLEOTIDE SEQUENCE</scope>
</reference>
<evidence type="ECO:0000313" key="3">
    <source>
        <dbReference type="EMBL" id="CAF3547798.1"/>
    </source>
</evidence>
<sequence>MNLNSDYHHDSIKQINDLNIIQVLNNFVEEWHHKNSLKIQYEILNEIHQNVSTTLLSDPSVLNHDLFFLIIQLMTDMLNKWSIMEQQEIVCFKCITDLLYTIINKRINELNLESFKNLLLNNTLVQSIKYFVDNSLSTILDIDEKIVFGVSNLLLIFIELQYGRENITNNPNLIELAESIVKWVSSIEYFNILINLNETKSLTVQENFLVISCPHYFSRYRGKNNELLTNSLCDLMLQRYEQILSKLTSILPDWNESIMTAVRYMCYALRQMGEHSSTRQHFTDHLTIIDSILLILNSSQLQNKVLSDEDNFETKLLYAAIWVLSPMGKDPNLSAYLKDQHDIQTFHTLTNAKCQALQMYAYKILVTVMNEDDIKNLTDPRKITAIFIDFIRQAIASPLHSSAGGKLQGLLFNLKGKIESKLFYIDRAIFYL</sequence>
<proteinExistence type="predicted"/>
<accession>A0A814ML91</accession>
<gene>
    <name evidence="2" type="ORF">GPM918_LOCUS17764</name>
    <name evidence="1" type="ORF">OVA965_LOCUS2879</name>
    <name evidence="4" type="ORF">SRO942_LOCUS17763</name>
    <name evidence="3" type="ORF">TMI583_LOCUS2887</name>
</gene>
<dbReference type="SUPFAM" id="SSF48371">
    <property type="entry name" value="ARM repeat"/>
    <property type="match status" value="1"/>
</dbReference>
<evidence type="ECO:0000313" key="1">
    <source>
        <dbReference type="EMBL" id="CAF0767145.1"/>
    </source>
</evidence>
<name>A0A814ML91_9BILA</name>
<keyword evidence="5" id="KW-1185">Reference proteome</keyword>
<dbReference type="EMBL" id="CAJOBC010004971">
    <property type="protein sequence ID" value="CAF3846847.1"/>
    <property type="molecule type" value="Genomic_DNA"/>
</dbReference>
<dbReference type="Proteomes" id="UP000681722">
    <property type="component" value="Unassembled WGS sequence"/>
</dbReference>
<dbReference type="Proteomes" id="UP000663829">
    <property type="component" value="Unassembled WGS sequence"/>
</dbReference>
<dbReference type="InterPro" id="IPR016024">
    <property type="entry name" value="ARM-type_fold"/>
</dbReference>
<organism evidence="2 5">
    <name type="scientific">Didymodactylos carnosus</name>
    <dbReference type="NCBI Taxonomy" id="1234261"/>
    <lineage>
        <taxon>Eukaryota</taxon>
        <taxon>Metazoa</taxon>
        <taxon>Spiralia</taxon>
        <taxon>Gnathifera</taxon>
        <taxon>Rotifera</taxon>
        <taxon>Eurotatoria</taxon>
        <taxon>Bdelloidea</taxon>
        <taxon>Philodinida</taxon>
        <taxon>Philodinidae</taxon>
        <taxon>Didymodactylos</taxon>
    </lineage>
</organism>
<evidence type="ECO:0000313" key="4">
    <source>
        <dbReference type="EMBL" id="CAF3846847.1"/>
    </source>
</evidence>
<dbReference type="AlphaFoldDB" id="A0A814ML91"/>
<protein>
    <submittedName>
        <fullName evidence="2">Uncharacterized protein</fullName>
    </submittedName>
</protein>
<dbReference type="EMBL" id="CAJNOQ010004970">
    <property type="protein sequence ID" value="CAF1080926.1"/>
    <property type="molecule type" value="Genomic_DNA"/>
</dbReference>
<dbReference type="OrthoDB" id="6160824at2759"/>
<evidence type="ECO:0000313" key="2">
    <source>
        <dbReference type="EMBL" id="CAF1080926.1"/>
    </source>
</evidence>
<dbReference type="Proteomes" id="UP000682733">
    <property type="component" value="Unassembled WGS sequence"/>
</dbReference>
<evidence type="ECO:0000313" key="5">
    <source>
        <dbReference type="Proteomes" id="UP000663829"/>
    </source>
</evidence>
<dbReference type="Proteomes" id="UP000677228">
    <property type="component" value="Unassembled WGS sequence"/>
</dbReference>
<comment type="caution">
    <text evidence="2">The sequence shown here is derived from an EMBL/GenBank/DDBJ whole genome shotgun (WGS) entry which is preliminary data.</text>
</comment>
<dbReference type="EMBL" id="CAJNOK010000655">
    <property type="protein sequence ID" value="CAF0767145.1"/>
    <property type="molecule type" value="Genomic_DNA"/>
</dbReference>
<dbReference type="EMBL" id="CAJOBA010000657">
    <property type="protein sequence ID" value="CAF3547798.1"/>
    <property type="molecule type" value="Genomic_DNA"/>
</dbReference>